<evidence type="ECO:0000256" key="4">
    <source>
        <dbReference type="ARBA" id="ARBA00022989"/>
    </source>
</evidence>
<dbReference type="Pfam" id="PF07857">
    <property type="entry name" value="TMEM144"/>
    <property type="match status" value="1"/>
</dbReference>
<evidence type="ECO:0000256" key="5">
    <source>
        <dbReference type="ARBA" id="ARBA00023136"/>
    </source>
</evidence>
<feature type="transmembrane region" description="Helical" evidence="6">
    <location>
        <begin position="86"/>
        <end position="107"/>
    </location>
</feature>
<evidence type="ECO:0000256" key="2">
    <source>
        <dbReference type="ARBA" id="ARBA00005731"/>
    </source>
</evidence>
<comment type="subcellular location">
    <subcellularLocation>
        <location evidence="1">Membrane</location>
        <topology evidence="1">Multi-pass membrane protein</topology>
    </subcellularLocation>
</comment>
<evidence type="ECO:0000256" key="3">
    <source>
        <dbReference type="ARBA" id="ARBA00022692"/>
    </source>
</evidence>
<reference evidence="7 8" key="1">
    <citation type="submission" date="2019-10" db="EMBL/GenBank/DDBJ databases">
        <title>Assembly and Annotation for the nematode Trichostrongylus colubriformis.</title>
        <authorList>
            <person name="Martin J."/>
        </authorList>
    </citation>
    <scope>NUCLEOTIDE SEQUENCE [LARGE SCALE GENOMIC DNA]</scope>
    <source>
        <strain evidence="7">G859</strain>
        <tissue evidence="7">Whole worm</tissue>
    </source>
</reference>
<keyword evidence="8" id="KW-1185">Reference proteome</keyword>
<dbReference type="InterPro" id="IPR010651">
    <property type="entry name" value="Sugar_transport"/>
</dbReference>
<dbReference type="Proteomes" id="UP001331761">
    <property type="component" value="Unassembled WGS sequence"/>
</dbReference>
<keyword evidence="4 6" id="KW-1133">Transmembrane helix</keyword>
<name>A0AAN8J2A7_TRICO</name>
<feature type="transmembrane region" description="Helical" evidence="6">
    <location>
        <begin position="135"/>
        <end position="154"/>
    </location>
</feature>
<keyword evidence="3 6" id="KW-0812">Transmembrane</keyword>
<dbReference type="InterPro" id="IPR012435">
    <property type="entry name" value="TMEM144"/>
</dbReference>
<dbReference type="GO" id="GO:0015144">
    <property type="term" value="F:carbohydrate transmembrane transporter activity"/>
    <property type="evidence" value="ECO:0007669"/>
    <property type="project" value="InterPro"/>
</dbReference>
<dbReference type="GO" id="GO:0016020">
    <property type="term" value="C:membrane"/>
    <property type="evidence" value="ECO:0007669"/>
    <property type="project" value="UniProtKB-SubCell"/>
</dbReference>
<feature type="non-terminal residue" evidence="7">
    <location>
        <position position="171"/>
    </location>
</feature>
<evidence type="ECO:0000256" key="6">
    <source>
        <dbReference type="SAM" id="Phobius"/>
    </source>
</evidence>
<keyword evidence="5 6" id="KW-0472">Membrane</keyword>
<protein>
    <submittedName>
        <fullName evidence="7">Uncharacterized protein</fullName>
    </submittedName>
</protein>
<evidence type="ECO:0000256" key="1">
    <source>
        <dbReference type="ARBA" id="ARBA00004141"/>
    </source>
</evidence>
<dbReference type="PANTHER" id="PTHR16119:SF15">
    <property type="entry name" value="TRANSMEMBRANE PROTEIN 144 HOMOLOG"/>
    <property type="match status" value="1"/>
</dbReference>
<evidence type="ECO:0000313" key="8">
    <source>
        <dbReference type="Proteomes" id="UP001331761"/>
    </source>
</evidence>
<dbReference type="EMBL" id="WIXE01008565">
    <property type="protein sequence ID" value="KAK5979204.1"/>
    <property type="molecule type" value="Genomic_DNA"/>
</dbReference>
<feature type="transmembrane region" description="Helical" evidence="6">
    <location>
        <begin position="21"/>
        <end position="43"/>
    </location>
</feature>
<evidence type="ECO:0000313" key="7">
    <source>
        <dbReference type="EMBL" id="KAK5979204.1"/>
    </source>
</evidence>
<dbReference type="AlphaFoldDB" id="A0AAN8J2A7"/>
<proteinExistence type="inferred from homology"/>
<sequence>MLGTTVPPHATAVRPNQYSDAMAISIGLAACAVSSIFFGSMFVPVRKYDAGDGMFAQWVISTGIMIIGFIATCISEFPGFFPLAMLGNAAAIPIISRLGLAVGTLIWNVTNCLTGWAGGRYGLFGMKANKPASPILNYVGLMWVILGGILFSRIESEPVHKTKNTSSESAS</sequence>
<comment type="similarity">
    <text evidence="2">Belongs to the TMEM144 family.</text>
</comment>
<feature type="transmembrane region" description="Helical" evidence="6">
    <location>
        <begin position="55"/>
        <end position="74"/>
    </location>
</feature>
<dbReference type="PANTHER" id="PTHR16119">
    <property type="entry name" value="TRANSMEMBRANE PROTEIN 144"/>
    <property type="match status" value="1"/>
</dbReference>
<accession>A0AAN8J2A7</accession>
<organism evidence="7 8">
    <name type="scientific">Trichostrongylus colubriformis</name>
    <name type="common">Black scour worm</name>
    <dbReference type="NCBI Taxonomy" id="6319"/>
    <lineage>
        <taxon>Eukaryota</taxon>
        <taxon>Metazoa</taxon>
        <taxon>Ecdysozoa</taxon>
        <taxon>Nematoda</taxon>
        <taxon>Chromadorea</taxon>
        <taxon>Rhabditida</taxon>
        <taxon>Rhabditina</taxon>
        <taxon>Rhabditomorpha</taxon>
        <taxon>Strongyloidea</taxon>
        <taxon>Trichostrongylidae</taxon>
        <taxon>Trichostrongylus</taxon>
    </lineage>
</organism>
<comment type="caution">
    <text evidence="7">The sequence shown here is derived from an EMBL/GenBank/DDBJ whole genome shotgun (WGS) entry which is preliminary data.</text>
</comment>
<gene>
    <name evidence="7" type="ORF">GCK32_015996</name>
</gene>